<dbReference type="RefSeq" id="WP_067477441.1">
    <property type="nucleotide sequence ID" value="NZ_CP015961.1"/>
</dbReference>
<keyword evidence="8" id="KW-1185">Reference proteome</keyword>
<organism evidence="7 8">
    <name type="scientific">Dietzia timorensis</name>
    <dbReference type="NCBI Taxonomy" id="499555"/>
    <lineage>
        <taxon>Bacteria</taxon>
        <taxon>Bacillati</taxon>
        <taxon>Actinomycetota</taxon>
        <taxon>Actinomycetes</taxon>
        <taxon>Mycobacteriales</taxon>
        <taxon>Dietziaceae</taxon>
        <taxon>Dietzia</taxon>
    </lineage>
</organism>
<accession>A0A173LQM7</accession>
<protein>
    <submittedName>
        <fullName evidence="7">Phage infection protein</fullName>
    </submittedName>
</protein>
<dbReference type="STRING" id="499555.BJL86_2937"/>
<feature type="transmembrane region" description="Helical" evidence="5">
    <location>
        <begin position="21"/>
        <end position="44"/>
    </location>
</feature>
<feature type="domain" description="ABC-2 type transporter transmembrane" evidence="6">
    <location>
        <begin position="519"/>
        <end position="706"/>
    </location>
</feature>
<dbReference type="PANTHER" id="PTHR43077:SF10">
    <property type="entry name" value="TRANSPORT PERMEASE PROTEIN"/>
    <property type="match status" value="1"/>
</dbReference>
<evidence type="ECO:0000313" key="7">
    <source>
        <dbReference type="EMBL" id="ANI93697.1"/>
    </source>
</evidence>
<feature type="transmembrane region" description="Helical" evidence="5">
    <location>
        <begin position="530"/>
        <end position="551"/>
    </location>
</feature>
<dbReference type="InterPro" id="IPR013525">
    <property type="entry name" value="ABC2_TM"/>
</dbReference>
<reference evidence="7 8" key="1">
    <citation type="submission" date="2016-06" db="EMBL/GenBank/DDBJ databases">
        <title>Complete genome sequence of a saline-alkali tolerant type strain Dietzia timorensis ID05-A0528T.</title>
        <authorList>
            <person name="Wu X."/>
        </authorList>
    </citation>
    <scope>NUCLEOTIDE SEQUENCE [LARGE SCALE GENOMIC DNA]</scope>
    <source>
        <strain evidence="7 8">ID05-A0528</strain>
    </source>
</reference>
<keyword evidence="4 5" id="KW-0472">Membrane</keyword>
<evidence type="ECO:0000256" key="5">
    <source>
        <dbReference type="SAM" id="Phobius"/>
    </source>
</evidence>
<dbReference type="Gene3D" id="1.20.120.20">
    <property type="entry name" value="Apolipoprotein"/>
    <property type="match status" value="1"/>
</dbReference>
<dbReference type="AlphaFoldDB" id="A0A173LQM7"/>
<feature type="transmembrane region" description="Helical" evidence="5">
    <location>
        <begin position="685"/>
        <end position="706"/>
    </location>
</feature>
<dbReference type="GO" id="GO:0140359">
    <property type="term" value="F:ABC-type transporter activity"/>
    <property type="evidence" value="ECO:0007669"/>
    <property type="project" value="InterPro"/>
</dbReference>
<sequence>MKNILSIIGQDFRSARNSVMTAVVIFGLTIVPLLFSSFNVLASWDPFSNTDDLKIAVASTDEGYESDLLKLRVNLGDQVLSELSMNDQIDWVITGEDDAIEGTESGEYYASIVLPPTFSADLLTFYVEGTDPTKLALYTNEKKNALSTTITSQGADGVIDQINSTFTQTVSNVGFGLLTSLEDFLESDDVKDTIDRIESRIGDTASQLHSGAQTARAFNGLIESSLPLVEGAGNIVNAAGEQLDDPTTDIGNGSSATENLKSTLRDTAASLGTGLRATSESYETVGTRIDELLGSADTTSTSAAQTYDTLAQRVQQQADALRNLRTTLDQGIGAQLPDQAGPGYDRVMTRLDSAVDKSQNLHDDFAQSARDIRSSNASAQDVRQGTTAAIAEAKNAVNDAVTSYQENLRPQLTELGSSLQTLGDDVTSVKEDLGRVGSSIADSPASLSGSLGRASETTRALADRLDLRADRLTDLQGEVRMAGETGDLSRISDLIGSDPEALAAEIASPVAVDRQAVYPVTSFGAGMAPLYTVLALWIGALLAAVMLNTGIAPGTTRARGYTRSQAYLGRFGLFAFIGLTQSTLAILGLLAFVEIDAVHPFFLFICGWTTSLVFMVTTYTLVLTFGSVGKALSVLLLVFQVSGAGGSYPLQLLPPWAEKLSPWLPATHAINAMRAAIAGVYRADMWIELGLLCLFVMPILFLGLALRRLFEGNTQKMSEAIESTKVMS</sequence>
<evidence type="ECO:0000256" key="2">
    <source>
        <dbReference type="ARBA" id="ARBA00022692"/>
    </source>
</evidence>
<dbReference type="InterPro" id="IPR051328">
    <property type="entry name" value="T7SS_ABC-Transporter"/>
</dbReference>
<dbReference type="Gene3D" id="3.40.1710.10">
    <property type="entry name" value="abc type-2 transporter like domain"/>
    <property type="match status" value="1"/>
</dbReference>
<keyword evidence="2 5" id="KW-0812">Transmembrane</keyword>
<dbReference type="OrthoDB" id="9811483at2"/>
<name>A0A173LQM7_9ACTN</name>
<dbReference type="InterPro" id="IPR017501">
    <property type="entry name" value="Phage_infect_YhgE_C"/>
</dbReference>
<keyword evidence="3 5" id="KW-1133">Transmembrane helix</keyword>
<gene>
    <name evidence="7" type="ORF">BJL86_2937</name>
</gene>
<evidence type="ECO:0000256" key="4">
    <source>
        <dbReference type="ARBA" id="ARBA00023136"/>
    </source>
</evidence>
<dbReference type="KEGG" id="dtm:BJL86_2937"/>
<feature type="transmembrane region" description="Helical" evidence="5">
    <location>
        <begin position="601"/>
        <end position="622"/>
    </location>
</feature>
<evidence type="ECO:0000256" key="1">
    <source>
        <dbReference type="ARBA" id="ARBA00004141"/>
    </source>
</evidence>
<dbReference type="Pfam" id="PF12698">
    <property type="entry name" value="ABC2_membrane_3"/>
    <property type="match status" value="2"/>
</dbReference>
<dbReference type="SUPFAM" id="SSF58113">
    <property type="entry name" value="Apolipoprotein A-I"/>
    <property type="match status" value="1"/>
</dbReference>
<feature type="transmembrane region" description="Helical" evidence="5">
    <location>
        <begin position="634"/>
        <end position="653"/>
    </location>
</feature>
<dbReference type="EMBL" id="CP015961">
    <property type="protein sequence ID" value="ANI93697.1"/>
    <property type="molecule type" value="Genomic_DNA"/>
</dbReference>
<dbReference type="GO" id="GO:0016020">
    <property type="term" value="C:membrane"/>
    <property type="evidence" value="ECO:0007669"/>
    <property type="project" value="UniProtKB-SubCell"/>
</dbReference>
<dbReference type="NCBIfam" id="TIGR03061">
    <property type="entry name" value="pip_yhgE_Nterm"/>
    <property type="match status" value="1"/>
</dbReference>
<dbReference type="Proteomes" id="UP000186104">
    <property type="component" value="Chromosome"/>
</dbReference>
<feature type="domain" description="ABC-2 type transporter transmembrane" evidence="6">
    <location>
        <begin position="25"/>
        <end position="159"/>
    </location>
</feature>
<feature type="transmembrane region" description="Helical" evidence="5">
    <location>
        <begin position="571"/>
        <end position="595"/>
    </location>
</feature>
<evidence type="ECO:0000256" key="3">
    <source>
        <dbReference type="ARBA" id="ARBA00022989"/>
    </source>
</evidence>
<dbReference type="PANTHER" id="PTHR43077">
    <property type="entry name" value="TRANSPORT PERMEASE YVFS-RELATED"/>
    <property type="match status" value="1"/>
</dbReference>
<dbReference type="InterPro" id="IPR017500">
    <property type="entry name" value="Phage_infect_YhgE_N"/>
</dbReference>
<proteinExistence type="predicted"/>
<evidence type="ECO:0000259" key="6">
    <source>
        <dbReference type="Pfam" id="PF12698"/>
    </source>
</evidence>
<dbReference type="NCBIfam" id="TIGR03062">
    <property type="entry name" value="pip_yhgE_Cterm"/>
    <property type="match status" value="1"/>
</dbReference>
<evidence type="ECO:0000313" key="8">
    <source>
        <dbReference type="Proteomes" id="UP000186104"/>
    </source>
</evidence>
<comment type="subcellular location">
    <subcellularLocation>
        <location evidence="1">Membrane</location>
        <topology evidence="1">Multi-pass membrane protein</topology>
    </subcellularLocation>
</comment>